<dbReference type="SMART" id="SM00679">
    <property type="entry name" value="CTNS"/>
    <property type="match status" value="2"/>
</dbReference>
<keyword evidence="9" id="KW-1185">Reference proteome</keyword>
<comment type="caution">
    <text evidence="8">The sequence shown here is derived from an EMBL/GenBank/DDBJ whole genome shotgun (WGS) entry which is preliminary data.</text>
</comment>
<dbReference type="Proteomes" id="UP000008837">
    <property type="component" value="Unassembled WGS sequence"/>
</dbReference>
<evidence type="ECO:0000256" key="2">
    <source>
        <dbReference type="ARBA" id="ARBA00022692"/>
    </source>
</evidence>
<dbReference type="OrthoDB" id="8048523at2759"/>
<dbReference type="VEuPathDB" id="FungiDB:MGL_0318"/>
<dbReference type="KEGG" id="mgl:MGL_0318"/>
<dbReference type="PANTHER" id="PTHR16201">
    <property type="entry name" value="SEVEN TRANSMEMBRANE PROTEIN 1-RELATED"/>
    <property type="match status" value="1"/>
</dbReference>
<dbReference type="GO" id="GO:0000329">
    <property type="term" value="C:fungal-type vacuole membrane"/>
    <property type="evidence" value="ECO:0007669"/>
    <property type="project" value="TreeGrafter"/>
</dbReference>
<comment type="catalytic activity">
    <reaction evidence="6">
        <text>L-histidine(out) + L-arginine(in) = L-histidine(in) + L-arginine(out)</text>
        <dbReference type="Rhea" id="RHEA:71063"/>
        <dbReference type="ChEBI" id="CHEBI:32682"/>
        <dbReference type="ChEBI" id="CHEBI:57595"/>
    </reaction>
</comment>
<gene>
    <name evidence="8" type="ORF">MGL_0318</name>
</gene>
<dbReference type="GO" id="GO:0015174">
    <property type="term" value="F:basic amino acid transmembrane transporter activity"/>
    <property type="evidence" value="ECO:0007669"/>
    <property type="project" value="TreeGrafter"/>
</dbReference>
<dbReference type="OMA" id="NDRLEWI"/>
<evidence type="ECO:0000256" key="7">
    <source>
        <dbReference type="SAM" id="Phobius"/>
    </source>
</evidence>
<comment type="subcellular location">
    <subcellularLocation>
        <location evidence="1">Membrane</location>
        <topology evidence="1">Multi-pass membrane protein</topology>
    </subcellularLocation>
</comment>
<evidence type="ECO:0000256" key="6">
    <source>
        <dbReference type="ARBA" id="ARBA00050768"/>
    </source>
</evidence>
<dbReference type="RefSeq" id="XP_001732543.1">
    <property type="nucleotide sequence ID" value="XM_001732491.1"/>
</dbReference>
<evidence type="ECO:0000256" key="3">
    <source>
        <dbReference type="ARBA" id="ARBA00022989"/>
    </source>
</evidence>
<dbReference type="GeneID" id="5856849"/>
<evidence type="ECO:0000256" key="1">
    <source>
        <dbReference type="ARBA" id="ARBA00004141"/>
    </source>
</evidence>
<feature type="transmembrane region" description="Helical" evidence="7">
    <location>
        <begin position="377"/>
        <end position="395"/>
    </location>
</feature>
<dbReference type="AlphaFoldDB" id="A8PSU5"/>
<accession>A8PSU5</accession>
<protein>
    <submittedName>
        <fullName evidence="8">Uncharacterized protein</fullName>
    </submittedName>
</protein>
<organism evidence="8 9">
    <name type="scientific">Malassezia globosa (strain ATCC MYA-4612 / CBS 7966)</name>
    <name type="common">Dandruff-associated fungus</name>
    <dbReference type="NCBI Taxonomy" id="425265"/>
    <lineage>
        <taxon>Eukaryota</taxon>
        <taxon>Fungi</taxon>
        <taxon>Dikarya</taxon>
        <taxon>Basidiomycota</taxon>
        <taxon>Ustilaginomycotina</taxon>
        <taxon>Malasseziomycetes</taxon>
        <taxon>Malasseziales</taxon>
        <taxon>Malasseziaceae</taxon>
        <taxon>Malassezia</taxon>
    </lineage>
</organism>
<dbReference type="InParanoid" id="A8PSU5"/>
<name>A8PSU5_MALGO</name>
<keyword evidence="4 7" id="KW-0472">Membrane</keyword>
<keyword evidence="3 7" id="KW-1133">Transmembrane helix</keyword>
<feature type="transmembrane region" description="Helical" evidence="7">
    <location>
        <begin position="415"/>
        <end position="436"/>
    </location>
</feature>
<feature type="transmembrane region" description="Helical" evidence="7">
    <location>
        <begin position="68"/>
        <end position="90"/>
    </location>
</feature>
<evidence type="ECO:0000313" key="9">
    <source>
        <dbReference type="Proteomes" id="UP000008837"/>
    </source>
</evidence>
<dbReference type="FunFam" id="1.20.1280.290:FF:000009">
    <property type="entry name" value="PQ loop repeat family protein"/>
    <property type="match status" value="1"/>
</dbReference>
<comment type="similarity">
    <text evidence="5">Belongs to the laat-1 family.</text>
</comment>
<keyword evidence="2 7" id="KW-0812">Transmembrane</keyword>
<dbReference type="EMBL" id="AAYY01000001">
    <property type="protein sequence ID" value="EDP45329.1"/>
    <property type="molecule type" value="Genomic_DNA"/>
</dbReference>
<feature type="transmembrane region" description="Helical" evidence="7">
    <location>
        <begin position="42"/>
        <end position="62"/>
    </location>
</feature>
<dbReference type="Pfam" id="PF04193">
    <property type="entry name" value="PQ-loop"/>
    <property type="match status" value="2"/>
</dbReference>
<dbReference type="PANTHER" id="PTHR16201:SF34">
    <property type="entry name" value="LYSOSOMAL AMINO ACID TRANSPORTER 1"/>
    <property type="match status" value="1"/>
</dbReference>
<evidence type="ECO:0000313" key="8">
    <source>
        <dbReference type="EMBL" id="EDP45329.1"/>
    </source>
</evidence>
<dbReference type="Gene3D" id="1.20.1280.290">
    <property type="match status" value="2"/>
</dbReference>
<evidence type="ECO:0000256" key="5">
    <source>
        <dbReference type="ARBA" id="ARBA00038039"/>
    </source>
</evidence>
<dbReference type="InterPro" id="IPR006603">
    <property type="entry name" value="PQ-loop_rpt"/>
</dbReference>
<dbReference type="GO" id="GO:0034488">
    <property type="term" value="P:basic amino acid transmembrane export from vacuole"/>
    <property type="evidence" value="ECO:0007669"/>
    <property type="project" value="TreeGrafter"/>
</dbReference>
<proteinExistence type="inferred from homology"/>
<dbReference type="InterPro" id="IPR051415">
    <property type="entry name" value="LAAT-1"/>
</dbReference>
<dbReference type="FunCoup" id="A8PSU5">
    <property type="interactions" value="73"/>
</dbReference>
<sequence length="450" mass="50052">MLGLSRESISNVTGTASLLVWIFAQSPQIYKNFRTKSVDGLSFVFLFQWTMGDLTNLVGAFLTRQLPIQIVIAAYMLVIDVSLCIQYGLYYQRPEKIQRVSGFSAERSPLISGPSRHARAMSRVHYKSRGHSLDPWLVYRVKPHRTAKRSYGYGSTHLQPENLPIDTNSRKAATSLDRGRNRATRHIRGYMSRSNTLQAPSRVGLDAGSLDISGKMRREHGRSTNGLRRGSVMAMLSVGMLVSLGPINMHLRQNAPPFVSSTSLMAAPTVVAAQKGIPPPWDLFSGAVNISSSPISAAPTTATTAVPLPAPRYPILLYMPDMMLFRRRRRQPHEPPLPLSVVIGRISAWLCTLLYMTSRLPQIWTNFRRKSVRGLSMLLFLLAFIANLLYSISIVSNPKAVGPGSYDYLLESLPFLLGSSGTLIFDVVILAQYAMWYERPVPKARSTMPA</sequence>
<reference evidence="8 9" key="1">
    <citation type="journal article" date="2007" name="Proc. Natl. Acad. Sci. U.S.A.">
        <title>Dandruff-associated Malassezia genomes reveal convergent and divergent virulence traits shared with plant and human fungal pathogens.</title>
        <authorList>
            <person name="Xu J."/>
            <person name="Saunders C.W."/>
            <person name="Hu P."/>
            <person name="Grant R.A."/>
            <person name="Boekhout T."/>
            <person name="Kuramae E.E."/>
            <person name="Kronstad J.W."/>
            <person name="Deangelis Y.M."/>
            <person name="Reeder N.L."/>
            <person name="Johnstone K.R."/>
            <person name="Leland M."/>
            <person name="Fieno A.M."/>
            <person name="Begley W.M."/>
            <person name="Sun Y."/>
            <person name="Lacey M.P."/>
            <person name="Chaudhary T."/>
            <person name="Keough T."/>
            <person name="Chu L."/>
            <person name="Sears R."/>
            <person name="Yuan B."/>
            <person name="Dawson T.L.Jr."/>
        </authorList>
    </citation>
    <scope>NUCLEOTIDE SEQUENCE [LARGE SCALE GENOMIC DNA]</scope>
    <source>
        <strain evidence="9">ATCC MYA-4612 / CBS 7966</strain>
    </source>
</reference>
<evidence type="ECO:0000256" key="4">
    <source>
        <dbReference type="ARBA" id="ARBA00023136"/>
    </source>
</evidence>